<reference evidence="4" key="1">
    <citation type="submission" date="2023-01" db="EMBL/GenBank/DDBJ databases">
        <title>Key to firefly adult light organ development and bioluminescence: homeobox transcription factors regulate luciferase expression and transportation to peroxisome.</title>
        <authorList>
            <person name="Fu X."/>
        </authorList>
    </citation>
    <scope>NUCLEOTIDE SEQUENCE [LARGE SCALE GENOMIC DNA]</scope>
</reference>
<sequence>MKSILVLLVVIAVAVAKPSGILAPHIHTLGYSSPVHETVVSGPGVVHHSISHHNAAVLHHPIHETYIAEAPAVVHHKSVVADIPTAVSHQHSSVVHHHTPAVLHQETIVEPAVRHSYISHEVPAIHHGYIAHEAPAIHHSYIAHEAPAVVAHAAPAVVHHEVSHAVPAAVHHEFTHTGAAVVHHEVAHAAPAVVHHEISHVEPAVVHHKSVIADIPTAVSQQHSTVVHKSAPIHHTVVAEAPVVHHAVVPAVQHSVISEPIGVKQTISHQDSSIVHSAAVHHEIPTFHHAVVADVHHAAPVSSQYHAQDTLGQYSFGYASPLSSKVEVKTLDGVTKGGFNYLDAFGKEQSVQYVSDDVHGFRVAASNLPVGPAPVVDTPEVAAAKAAHLSIHESTKAAVAAVKSADISQHVLQHDVAAVAPVVPSAYSYSFVAQKPVHHVATAVVAQPTAVVHDVPFVGISHDSVAVDAKIGPSGFVHNVGVLPGLTFTATGLPVDTPEVAHAKAAHFAAYRASAHLKDEKPCD</sequence>
<dbReference type="AlphaFoldDB" id="A0AAN7PAG3"/>
<feature type="chain" id="PRO_5042855786" description="Cuticle protein" evidence="2">
    <location>
        <begin position="17"/>
        <end position="524"/>
    </location>
</feature>
<evidence type="ECO:0000256" key="1">
    <source>
        <dbReference type="PROSITE-ProRule" id="PRU00497"/>
    </source>
</evidence>
<name>A0AAN7PAG3_9COLE</name>
<gene>
    <name evidence="3" type="ORF">RN001_008204</name>
</gene>
<proteinExistence type="predicted"/>
<dbReference type="InterPro" id="IPR000618">
    <property type="entry name" value="Insect_cuticle"/>
</dbReference>
<dbReference type="EMBL" id="JARPUR010000003">
    <property type="protein sequence ID" value="KAK4880058.1"/>
    <property type="molecule type" value="Genomic_DNA"/>
</dbReference>
<comment type="caution">
    <text evidence="3">The sequence shown here is derived from an EMBL/GenBank/DDBJ whole genome shotgun (WGS) entry which is preliminary data.</text>
</comment>
<dbReference type="Proteomes" id="UP001353858">
    <property type="component" value="Unassembled WGS sequence"/>
</dbReference>
<evidence type="ECO:0008006" key="5">
    <source>
        <dbReference type="Google" id="ProtNLM"/>
    </source>
</evidence>
<dbReference type="PROSITE" id="PS51155">
    <property type="entry name" value="CHIT_BIND_RR_2"/>
    <property type="match status" value="1"/>
</dbReference>
<organism evidence="3 4">
    <name type="scientific">Aquatica leii</name>
    <dbReference type="NCBI Taxonomy" id="1421715"/>
    <lineage>
        <taxon>Eukaryota</taxon>
        <taxon>Metazoa</taxon>
        <taxon>Ecdysozoa</taxon>
        <taxon>Arthropoda</taxon>
        <taxon>Hexapoda</taxon>
        <taxon>Insecta</taxon>
        <taxon>Pterygota</taxon>
        <taxon>Neoptera</taxon>
        <taxon>Endopterygota</taxon>
        <taxon>Coleoptera</taxon>
        <taxon>Polyphaga</taxon>
        <taxon>Elateriformia</taxon>
        <taxon>Elateroidea</taxon>
        <taxon>Lampyridae</taxon>
        <taxon>Luciolinae</taxon>
        <taxon>Aquatica</taxon>
    </lineage>
</organism>
<accession>A0AAN7PAG3</accession>
<keyword evidence="4" id="KW-1185">Reference proteome</keyword>
<protein>
    <recommendedName>
        <fullName evidence="5">Cuticle protein</fullName>
    </recommendedName>
</protein>
<keyword evidence="1" id="KW-0193">Cuticle</keyword>
<keyword evidence="2" id="KW-0732">Signal</keyword>
<evidence type="ECO:0000256" key="2">
    <source>
        <dbReference type="SAM" id="SignalP"/>
    </source>
</evidence>
<dbReference type="GO" id="GO:0042302">
    <property type="term" value="F:structural constituent of cuticle"/>
    <property type="evidence" value="ECO:0007669"/>
    <property type="project" value="UniProtKB-UniRule"/>
</dbReference>
<dbReference type="Pfam" id="PF00379">
    <property type="entry name" value="Chitin_bind_4"/>
    <property type="match status" value="1"/>
</dbReference>
<evidence type="ECO:0000313" key="3">
    <source>
        <dbReference type="EMBL" id="KAK4880058.1"/>
    </source>
</evidence>
<evidence type="ECO:0000313" key="4">
    <source>
        <dbReference type="Proteomes" id="UP001353858"/>
    </source>
</evidence>
<feature type="signal peptide" evidence="2">
    <location>
        <begin position="1"/>
        <end position="16"/>
    </location>
</feature>